<dbReference type="RefSeq" id="WP_002961014.1">
    <property type="nucleotide sequence ID" value="NZ_CP029490.1"/>
</dbReference>
<keyword evidence="4" id="KW-1185">Reference proteome</keyword>
<feature type="transmembrane region" description="Helical" evidence="1">
    <location>
        <begin position="53"/>
        <end position="77"/>
    </location>
</feature>
<keyword evidence="1" id="KW-0812">Transmembrane</keyword>
<dbReference type="EMBL" id="CP029490">
    <property type="protein sequence ID" value="AWN21256.1"/>
    <property type="molecule type" value="Genomic_DNA"/>
</dbReference>
<evidence type="ECO:0000259" key="2">
    <source>
        <dbReference type="SMART" id="SM00014"/>
    </source>
</evidence>
<evidence type="ECO:0000313" key="4">
    <source>
        <dbReference type="Proteomes" id="UP000245369"/>
    </source>
</evidence>
<feature type="transmembrane region" description="Helical" evidence="1">
    <location>
        <begin position="84"/>
        <end position="101"/>
    </location>
</feature>
<feature type="transmembrane region" description="Helical" evidence="1">
    <location>
        <begin position="153"/>
        <end position="175"/>
    </location>
</feature>
<keyword evidence="1" id="KW-1133">Transmembrane helix</keyword>
<dbReference type="SMART" id="SM00014">
    <property type="entry name" value="acidPPc"/>
    <property type="match status" value="1"/>
</dbReference>
<gene>
    <name evidence="3" type="ORF">DK182_07810</name>
</gene>
<reference evidence="3 4" key="1">
    <citation type="submission" date="2018-05" db="EMBL/GenBank/DDBJ databases">
        <title>Complete genome sequences of Streptococcus sobrinus.</title>
        <authorList>
            <person name="Sales M."/>
            <person name="Jensen P.A."/>
        </authorList>
    </citation>
    <scope>NUCLEOTIDE SEQUENCE [LARGE SCALE GENOMIC DNA]</scope>
    <source>
        <strain evidence="3 4">SL1</strain>
    </source>
</reference>
<dbReference type="CDD" id="cd03392">
    <property type="entry name" value="PAP2_like_2"/>
    <property type="match status" value="1"/>
</dbReference>
<dbReference type="GeneID" id="93924411"/>
<dbReference type="InterPro" id="IPR036938">
    <property type="entry name" value="PAP2/HPO_sf"/>
</dbReference>
<dbReference type="InterPro" id="IPR000326">
    <property type="entry name" value="PAP2/HPO"/>
</dbReference>
<evidence type="ECO:0000313" key="3">
    <source>
        <dbReference type="EMBL" id="AWN21256.1"/>
    </source>
</evidence>
<feature type="domain" description="Phosphatidic acid phosphatase type 2/haloperoxidase" evidence="2">
    <location>
        <begin position="84"/>
        <end position="196"/>
    </location>
</feature>
<organism evidence="3 4">
    <name type="scientific">Streptococcus sobrinus</name>
    <dbReference type="NCBI Taxonomy" id="1310"/>
    <lineage>
        <taxon>Bacteria</taxon>
        <taxon>Bacillati</taxon>
        <taxon>Bacillota</taxon>
        <taxon>Bacilli</taxon>
        <taxon>Lactobacillales</taxon>
        <taxon>Streptococcaceae</taxon>
        <taxon>Streptococcus</taxon>
    </lineage>
</organism>
<sequence>MHNRQKYFIRASFAALIFVILGYIVKFDPRMLQGFDRFIQSSVRGDLPSFWTAFFRTITHSSTLLVLFVVVVGFFLGRKWYIEAGLLALMGLIDVLLVLSLKNLYQRPRPSIRHLVTETGYSFPSAHSLVLMLIVGSMIIIAHQRISRKSVRYLVEFLLGLAIFLIGLSRIYLGVHYPTDVIASFILGYGVLNLVYPFYDELRFEWRFKNKQN</sequence>
<dbReference type="SUPFAM" id="SSF48317">
    <property type="entry name" value="Acid phosphatase/Vanadium-dependent haloperoxidase"/>
    <property type="match status" value="1"/>
</dbReference>
<feature type="transmembrane region" description="Helical" evidence="1">
    <location>
        <begin position="121"/>
        <end position="141"/>
    </location>
</feature>
<dbReference type="Proteomes" id="UP000245369">
    <property type="component" value="Chromosome"/>
</dbReference>
<keyword evidence="1" id="KW-0472">Membrane</keyword>
<name>A0ABN5LK82_9STRE</name>
<protein>
    <submittedName>
        <fullName evidence="3">PAP2 family protein</fullName>
    </submittedName>
</protein>
<feature type="transmembrane region" description="Helical" evidence="1">
    <location>
        <begin position="181"/>
        <end position="199"/>
    </location>
</feature>
<accession>A0ABN5LK82</accession>
<dbReference type="PANTHER" id="PTHR14969:SF13">
    <property type="entry name" value="AT30094P"/>
    <property type="match status" value="1"/>
</dbReference>
<dbReference type="Gene3D" id="1.20.144.10">
    <property type="entry name" value="Phosphatidic acid phosphatase type 2/haloperoxidase"/>
    <property type="match status" value="1"/>
</dbReference>
<feature type="transmembrane region" description="Helical" evidence="1">
    <location>
        <begin position="7"/>
        <end position="25"/>
    </location>
</feature>
<evidence type="ECO:0000256" key="1">
    <source>
        <dbReference type="SAM" id="Phobius"/>
    </source>
</evidence>
<proteinExistence type="predicted"/>
<dbReference type="Pfam" id="PF01569">
    <property type="entry name" value="PAP2"/>
    <property type="match status" value="1"/>
</dbReference>
<dbReference type="PANTHER" id="PTHR14969">
    <property type="entry name" value="SPHINGOSINE-1-PHOSPHATE PHOSPHOHYDROLASE"/>
    <property type="match status" value="1"/>
</dbReference>